<dbReference type="GO" id="GO:0000470">
    <property type="term" value="P:maturation of LSU-rRNA"/>
    <property type="evidence" value="ECO:0007669"/>
    <property type="project" value="TreeGrafter"/>
</dbReference>
<accession>A0A2P2LM44</accession>
<name>A0A2P2LM44_RHIMU</name>
<dbReference type="PROSITE" id="PS50833">
    <property type="entry name" value="BRIX"/>
    <property type="match status" value="1"/>
</dbReference>
<protein>
    <submittedName>
        <fullName evidence="2">Ribosome production factor 1-like</fullName>
    </submittedName>
</protein>
<dbReference type="PANTHER" id="PTHR22734">
    <property type="entry name" value="U3 SMALL NUCLEOLAR RIBONUCLEOPROTEIN PROTEIN IMP4"/>
    <property type="match status" value="1"/>
</dbReference>
<dbReference type="GO" id="GO:0042134">
    <property type="term" value="F:rRNA primary transcript binding"/>
    <property type="evidence" value="ECO:0007669"/>
    <property type="project" value="InterPro"/>
</dbReference>
<dbReference type="GO" id="GO:0005730">
    <property type="term" value="C:nucleolus"/>
    <property type="evidence" value="ECO:0007669"/>
    <property type="project" value="TreeGrafter"/>
</dbReference>
<proteinExistence type="predicted"/>
<dbReference type="AlphaFoldDB" id="A0A2P2LM44"/>
<sequence>MLVIYVSINNFCHCVLRYIFETKESKQIVAKGKKEKDGKAEKATQEKVVARLQECGPRFTLKLISLQHRTFDTKGGEYEWVHKPEMDTSRRRFFL</sequence>
<dbReference type="GO" id="GO:0030687">
    <property type="term" value="C:preribosome, large subunit precursor"/>
    <property type="evidence" value="ECO:0007669"/>
    <property type="project" value="TreeGrafter"/>
</dbReference>
<organism evidence="2">
    <name type="scientific">Rhizophora mucronata</name>
    <name type="common">Asiatic mangrove</name>
    <dbReference type="NCBI Taxonomy" id="61149"/>
    <lineage>
        <taxon>Eukaryota</taxon>
        <taxon>Viridiplantae</taxon>
        <taxon>Streptophyta</taxon>
        <taxon>Embryophyta</taxon>
        <taxon>Tracheophyta</taxon>
        <taxon>Spermatophyta</taxon>
        <taxon>Magnoliopsida</taxon>
        <taxon>eudicotyledons</taxon>
        <taxon>Gunneridae</taxon>
        <taxon>Pentapetalae</taxon>
        <taxon>rosids</taxon>
        <taxon>fabids</taxon>
        <taxon>Malpighiales</taxon>
        <taxon>Rhizophoraceae</taxon>
        <taxon>Rhizophora</taxon>
    </lineage>
</organism>
<feature type="domain" description="Brix" evidence="1">
    <location>
        <begin position="1"/>
        <end position="72"/>
    </location>
</feature>
<dbReference type="GO" id="GO:0000460">
    <property type="term" value="P:maturation of 5.8S rRNA"/>
    <property type="evidence" value="ECO:0007669"/>
    <property type="project" value="TreeGrafter"/>
</dbReference>
<dbReference type="InterPro" id="IPR007109">
    <property type="entry name" value="Brix"/>
</dbReference>
<dbReference type="PANTHER" id="PTHR22734:SF3">
    <property type="entry name" value="RIBOSOME PRODUCTION FACTOR 1"/>
    <property type="match status" value="1"/>
</dbReference>
<evidence type="ECO:0000259" key="1">
    <source>
        <dbReference type="PROSITE" id="PS50833"/>
    </source>
</evidence>
<reference evidence="2" key="1">
    <citation type="submission" date="2018-02" db="EMBL/GenBank/DDBJ databases">
        <title>Rhizophora mucronata_Transcriptome.</title>
        <authorList>
            <person name="Meera S.P."/>
            <person name="Sreeshan A."/>
            <person name="Augustine A."/>
        </authorList>
    </citation>
    <scope>NUCLEOTIDE SEQUENCE</scope>
    <source>
        <tissue evidence="2">Leaf</tissue>
    </source>
</reference>
<dbReference type="InterPro" id="IPR044281">
    <property type="entry name" value="IMP4/RPF1"/>
</dbReference>
<dbReference type="EMBL" id="GGEC01038561">
    <property type="protein sequence ID" value="MBX19045.1"/>
    <property type="molecule type" value="Transcribed_RNA"/>
</dbReference>
<evidence type="ECO:0000313" key="2">
    <source>
        <dbReference type="EMBL" id="MBX19045.1"/>
    </source>
</evidence>